<keyword evidence="7" id="KW-0812">Transmembrane</keyword>
<keyword evidence="4" id="KW-0808">Transferase</keyword>
<accession>A0ABS4PZ45</accession>
<feature type="domain" description="Histidine kinase/HSP90-like ATPase" evidence="8">
    <location>
        <begin position="253"/>
        <end position="365"/>
    </location>
</feature>
<proteinExistence type="predicted"/>
<comment type="catalytic activity">
    <reaction evidence="1">
        <text>ATP + protein L-histidine = ADP + protein N-phospho-L-histidine.</text>
        <dbReference type="EC" id="2.7.13.3"/>
    </reaction>
</comment>
<keyword evidence="10" id="KW-1185">Reference proteome</keyword>
<evidence type="ECO:0000256" key="3">
    <source>
        <dbReference type="ARBA" id="ARBA00022553"/>
    </source>
</evidence>
<gene>
    <name evidence="9" type="ORF">JOM49_006227</name>
</gene>
<evidence type="ECO:0000313" key="9">
    <source>
        <dbReference type="EMBL" id="MBP2184701.1"/>
    </source>
</evidence>
<name>A0ABS4PZ45_9PSEU</name>
<dbReference type="RefSeq" id="WP_209667681.1">
    <property type="nucleotide sequence ID" value="NZ_JAGGMS010000001.1"/>
</dbReference>
<evidence type="ECO:0000259" key="8">
    <source>
        <dbReference type="SMART" id="SM00387"/>
    </source>
</evidence>
<dbReference type="PANTHER" id="PTHR45436:SF5">
    <property type="entry name" value="SENSOR HISTIDINE KINASE TRCS"/>
    <property type="match status" value="1"/>
</dbReference>
<dbReference type="PANTHER" id="PTHR45436">
    <property type="entry name" value="SENSOR HISTIDINE KINASE YKOH"/>
    <property type="match status" value="1"/>
</dbReference>
<dbReference type="SMART" id="SM00387">
    <property type="entry name" value="HATPase_c"/>
    <property type="match status" value="1"/>
</dbReference>
<dbReference type="InterPro" id="IPR036890">
    <property type="entry name" value="HATPase_C_sf"/>
</dbReference>
<feature type="region of interest" description="Disordered" evidence="6">
    <location>
        <begin position="369"/>
        <end position="453"/>
    </location>
</feature>
<dbReference type="EMBL" id="JAGGMS010000001">
    <property type="protein sequence ID" value="MBP2184701.1"/>
    <property type="molecule type" value="Genomic_DNA"/>
</dbReference>
<dbReference type="SUPFAM" id="SSF55874">
    <property type="entry name" value="ATPase domain of HSP90 chaperone/DNA topoisomerase II/histidine kinase"/>
    <property type="match status" value="1"/>
</dbReference>
<feature type="transmembrane region" description="Helical" evidence="7">
    <location>
        <begin position="20"/>
        <end position="42"/>
    </location>
</feature>
<evidence type="ECO:0000313" key="10">
    <source>
        <dbReference type="Proteomes" id="UP000741013"/>
    </source>
</evidence>
<evidence type="ECO:0000256" key="1">
    <source>
        <dbReference type="ARBA" id="ARBA00000085"/>
    </source>
</evidence>
<dbReference type="Gene3D" id="3.30.565.10">
    <property type="entry name" value="Histidine kinase-like ATPase, C-terminal domain"/>
    <property type="match status" value="1"/>
</dbReference>
<protein>
    <recommendedName>
        <fullName evidence="2">histidine kinase</fullName>
        <ecNumber evidence="2">2.7.13.3</ecNumber>
    </recommendedName>
</protein>
<dbReference type="EC" id="2.7.13.3" evidence="2"/>
<dbReference type="Proteomes" id="UP000741013">
    <property type="component" value="Unassembled WGS sequence"/>
</dbReference>
<reference evidence="9 10" key="1">
    <citation type="submission" date="2021-03" db="EMBL/GenBank/DDBJ databases">
        <title>Sequencing the genomes of 1000 actinobacteria strains.</title>
        <authorList>
            <person name="Klenk H.-P."/>
        </authorList>
    </citation>
    <scope>NUCLEOTIDE SEQUENCE [LARGE SCALE GENOMIC DNA]</scope>
    <source>
        <strain evidence="9 10">DSM 45510</strain>
    </source>
</reference>
<feature type="compositionally biased region" description="Low complexity" evidence="6">
    <location>
        <begin position="415"/>
        <end position="425"/>
    </location>
</feature>
<evidence type="ECO:0000256" key="5">
    <source>
        <dbReference type="ARBA" id="ARBA00022777"/>
    </source>
</evidence>
<evidence type="ECO:0000256" key="6">
    <source>
        <dbReference type="SAM" id="MobiDB-lite"/>
    </source>
</evidence>
<dbReference type="Pfam" id="PF02518">
    <property type="entry name" value="HATPase_c"/>
    <property type="match status" value="1"/>
</dbReference>
<feature type="transmembrane region" description="Helical" evidence="7">
    <location>
        <begin position="48"/>
        <end position="68"/>
    </location>
</feature>
<evidence type="ECO:0000256" key="7">
    <source>
        <dbReference type="SAM" id="Phobius"/>
    </source>
</evidence>
<dbReference type="InterPro" id="IPR050428">
    <property type="entry name" value="TCS_sensor_his_kinase"/>
</dbReference>
<evidence type="ECO:0000256" key="2">
    <source>
        <dbReference type="ARBA" id="ARBA00012438"/>
    </source>
</evidence>
<keyword evidence="7" id="KW-1133">Transmembrane helix</keyword>
<sequence>MSEQLPVRPSAERGPGQAALIALAAAVVVAGLWLWVVLVLPADGRGPVVTLAVLTGLALCAAAFVAVLRTGQLERTRSEIQAARTTVDAHDAELAKLAEHTLPAAVAMLRDGASADTVFAEIPRPPGEHHARLLRAMVWEISIGERRRAAATAACANAAGRVQALATSMMANLRELENRASEDLLGELMVLDHSTAQTGRLADSIAVLTGARSGRRWTKPIVMESVLRGAMGRIGAYQRVRVHSTSTAAVAGYAAEDVMHALAELMDNGTRFSAPSEEVHVYVEDLHNGVVVTIEDGGLGMKPQALLRAEAAVATTKPLDLTALTGTRLGLAVVGCLARKHDLHVFFRPSSRGGTGVVLRIPNQLITQARQDPIELTPRRQPPRELPEPATVGAPVIEQAESAGLPKRPRGQTLAASRPSPAPRADTPRPRTDSGSRFGAYQAGRARKPDTDR</sequence>
<keyword evidence="3" id="KW-0597">Phosphoprotein</keyword>
<evidence type="ECO:0000256" key="4">
    <source>
        <dbReference type="ARBA" id="ARBA00022679"/>
    </source>
</evidence>
<dbReference type="InterPro" id="IPR003594">
    <property type="entry name" value="HATPase_dom"/>
</dbReference>
<dbReference type="GO" id="GO:0016301">
    <property type="term" value="F:kinase activity"/>
    <property type="evidence" value="ECO:0007669"/>
    <property type="project" value="UniProtKB-KW"/>
</dbReference>
<organism evidence="9 10">
    <name type="scientific">Amycolatopsis magusensis</name>
    <dbReference type="NCBI Taxonomy" id="882444"/>
    <lineage>
        <taxon>Bacteria</taxon>
        <taxon>Bacillati</taxon>
        <taxon>Actinomycetota</taxon>
        <taxon>Actinomycetes</taxon>
        <taxon>Pseudonocardiales</taxon>
        <taxon>Pseudonocardiaceae</taxon>
        <taxon>Amycolatopsis</taxon>
    </lineage>
</organism>
<keyword evidence="5 9" id="KW-0418">Kinase</keyword>
<keyword evidence="7" id="KW-0472">Membrane</keyword>
<comment type="caution">
    <text evidence="9">The sequence shown here is derived from an EMBL/GenBank/DDBJ whole genome shotgun (WGS) entry which is preliminary data.</text>
</comment>